<name>A0AA38YM06_VITRO</name>
<sequence>MIIDSVSARLHPSRFKSLCDEGYTHFNNIAPKNHINSSIIMKGDSDHLQDPKWFQSSLSISYEIHVAKEEEEKAADQLRGKVMPGDLIGVRLHGLFNKNAVSRSNKPFNRSEDEVLVRVYGTYY</sequence>
<protein>
    <submittedName>
        <fullName evidence="1">Uncharacterized protein</fullName>
    </submittedName>
</protein>
<keyword evidence="2" id="KW-1185">Reference proteome</keyword>
<evidence type="ECO:0000313" key="2">
    <source>
        <dbReference type="Proteomes" id="UP001168098"/>
    </source>
</evidence>
<gene>
    <name evidence="1" type="ORF">PVL29_026227</name>
</gene>
<dbReference type="EMBL" id="JARBHA010000019">
    <property type="protein sequence ID" value="KAJ9672887.1"/>
    <property type="molecule type" value="Genomic_DNA"/>
</dbReference>
<organism evidence="1 2">
    <name type="scientific">Vitis rotundifolia</name>
    <name type="common">Muscadine grape</name>
    <dbReference type="NCBI Taxonomy" id="103349"/>
    <lineage>
        <taxon>Eukaryota</taxon>
        <taxon>Viridiplantae</taxon>
        <taxon>Streptophyta</taxon>
        <taxon>Embryophyta</taxon>
        <taxon>Tracheophyta</taxon>
        <taxon>Spermatophyta</taxon>
        <taxon>Magnoliopsida</taxon>
        <taxon>eudicotyledons</taxon>
        <taxon>Gunneridae</taxon>
        <taxon>Pentapetalae</taxon>
        <taxon>rosids</taxon>
        <taxon>Vitales</taxon>
        <taxon>Vitaceae</taxon>
        <taxon>Viteae</taxon>
        <taxon>Vitis</taxon>
    </lineage>
</organism>
<proteinExistence type="predicted"/>
<dbReference type="AlphaFoldDB" id="A0AA38YM06"/>
<dbReference type="Proteomes" id="UP001168098">
    <property type="component" value="Unassembled WGS sequence"/>
</dbReference>
<reference evidence="1 2" key="1">
    <citation type="journal article" date="2023" name="BMC Biotechnol.">
        <title>Vitis rotundifolia cv Carlos genome sequencing.</title>
        <authorList>
            <person name="Huff M."/>
            <person name="Hulse-Kemp A."/>
            <person name="Scheffler B."/>
            <person name="Youngblood R."/>
            <person name="Simpson S."/>
            <person name="Babiker E."/>
            <person name="Staton M."/>
        </authorList>
    </citation>
    <scope>NUCLEOTIDE SEQUENCE [LARGE SCALE GENOMIC DNA]</scope>
    <source>
        <tissue evidence="1">Leaf</tissue>
    </source>
</reference>
<accession>A0AA38YM06</accession>
<comment type="caution">
    <text evidence="1">The sequence shown here is derived from an EMBL/GenBank/DDBJ whole genome shotgun (WGS) entry which is preliminary data.</text>
</comment>
<evidence type="ECO:0000313" key="1">
    <source>
        <dbReference type="EMBL" id="KAJ9672887.1"/>
    </source>
</evidence>